<sequence length="220" mass="24529">MRAELLDRLAADLAGRRPPHPLRVAIDGPDAAGKTRLADDLARVLARRRPVCRVSGDGFHRPAAVRSARGRLSPEGYYLDSFDHETIVARVLRPLGPGGDRRYLPAAYDVRADAPVTAEPVTAPADAVLLVDGVFLLRPELREHWDVTVYLHVAPEETVRRALVRDLEVFGSADEVRRRYRARYLPGQELYRARARPAERADVLLDLTDPLAPAVLAWRV</sequence>
<proteinExistence type="predicted"/>
<protein>
    <submittedName>
        <fullName evidence="1">Uridine kinase</fullName>
    </submittedName>
</protein>
<evidence type="ECO:0000313" key="2">
    <source>
        <dbReference type="Proteomes" id="UP000199360"/>
    </source>
</evidence>
<dbReference type="Gene3D" id="3.40.50.300">
    <property type="entry name" value="P-loop containing nucleotide triphosphate hydrolases"/>
    <property type="match status" value="1"/>
</dbReference>
<dbReference type="GO" id="GO:0016301">
    <property type="term" value="F:kinase activity"/>
    <property type="evidence" value="ECO:0007669"/>
    <property type="project" value="UniProtKB-KW"/>
</dbReference>
<dbReference type="AlphaFoldDB" id="A0A1C5GV10"/>
<keyword evidence="1" id="KW-0418">Kinase</keyword>
<accession>A0A1C5GV10</accession>
<dbReference type="Proteomes" id="UP000199360">
    <property type="component" value="Unassembled WGS sequence"/>
</dbReference>
<dbReference type="RefSeq" id="WP_217628573.1">
    <property type="nucleotide sequence ID" value="NZ_FMDM01000001.1"/>
</dbReference>
<name>A0A1C5GV10_9ACTN</name>
<reference evidence="2" key="1">
    <citation type="submission" date="2016-06" db="EMBL/GenBank/DDBJ databases">
        <authorList>
            <person name="Varghese N."/>
            <person name="Submissions Spin"/>
        </authorList>
    </citation>
    <scope>NUCLEOTIDE SEQUENCE [LARGE SCALE GENOMIC DNA]</scope>
    <source>
        <strain evidence="2">DSM 45647</strain>
    </source>
</reference>
<gene>
    <name evidence="1" type="ORF">GA0070213_101599</name>
</gene>
<dbReference type="SUPFAM" id="SSF52540">
    <property type="entry name" value="P-loop containing nucleoside triphosphate hydrolases"/>
    <property type="match status" value="1"/>
</dbReference>
<dbReference type="InterPro" id="IPR027417">
    <property type="entry name" value="P-loop_NTPase"/>
</dbReference>
<organism evidence="1 2">
    <name type="scientific">Micromonospora humi</name>
    <dbReference type="NCBI Taxonomy" id="745366"/>
    <lineage>
        <taxon>Bacteria</taxon>
        <taxon>Bacillati</taxon>
        <taxon>Actinomycetota</taxon>
        <taxon>Actinomycetes</taxon>
        <taxon>Micromonosporales</taxon>
        <taxon>Micromonosporaceae</taxon>
        <taxon>Micromonospora</taxon>
    </lineage>
</organism>
<dbReference type="EMBL" id="FMDM01000001">
    <property type="protein sequence ID" value="SCG37622.1"/>
    <property type="molecule type" value="Genomic_DNA"/>
</dbReference>
<dbReference type="STRING" id="745366.GA0070213_101599"/>
<keyword evidence="2" id="KW-1185">Reference proteome</keyword>
<keyword evidence="1" id="KW-0808">Transferase</keyword>
<evidence type="ECO:0000313" key="1">
    <source>
        <dbReference type="EMBL" id="SCG37622.1"/>
    </source>
</evidence>